<proteinExistence type="predicted"/>
<dbReference type="EMBL" id="LNZH02000051">
    <property type="protein sequence ID" value="OCB91903.1"/>
    <property type="molecule type" value="Genomic_DNA"/>
</dbReference>
<keyword evidence="2" id="KW-1185">Reference proteome</keyword>
<dbReference type="Proteomes" id="UP000757232">
    <property type="component" value="Unassembled WGS sequence"/>
</dbReference>
<name>A0A9Q5I586_SANBA</name>
<protein>
    <submittedName>
        <fullName evidence="1">Uncharacterized protein</fullName>
    </submittedName>
</protein>
<accession>A0A9Q5I586</accession>
<dbReference type="SUPFAM" id="SSF52047">
    <property type="entry name" value="RNI-like"/>
    <property type="match status" value="1"/>
</dbReference>
<gene>
    <name evidence="1" type="ORF">A7U60_g799</name>
</gene>
<evidence type="ECO:0000313" key="2">
    <source>
        <dbReference type="Proteomes" id="UP000757232"/>
    </source>
</evidence>
<organism evidence="1 2">
    <name type="scientific">Sanghuangporus baumii</name>
    <name type="common">Phellinus baumii</name>
    <dbReference type="NCBI Taxonomy" id="108892"/>
    <lineage>
        <taxon>Eukaryota</taxon>
        <taxon>Fungi</taxon>
        <taxon>Dikarya</taxon>
        <taxon>Basidiomycota</taxon>
        <taxon>Agaricomycotina</taxon>
        <taxon>Agaricomycetes</taxon>
        <taxon>Hymenochaetales</taxon>
        <taxon>Hymenochaetaceae</taxon>
        <taxon>Sanghuangporus</taxon>
    </lineage>
</organism>
<evidence type="ECO:0000313" key="1">
    <source>
        <dbReference type="EMBL" id="OCB91903.1"/>
    </source>
</evidence>
<comment type="caution">
    <text evidence="1">The sequence shown here is derived from an EMBL/GenBank/DDBJ whole genome shotgun (WGS) entry which is preliminary data.</text>
</comment>
<sequence length="395" mass="46115">MLSGLTIYLDYLDMQRMHSATCVTFTRETLQPTLYAISQVSRALNGMASWRLYREICLSSSIAMDILVKTLEEHEELRCLVSSFHYYGKMFFFEVQQKFAYTSGDYLNEDHIHELCPNISHSRLHWTKLMTEGQEPSLWDPGMERLTLLRLWVPGGEFFAGRIMSSSVELPALQSLFLSCYGQDQPDQFAPNWFCMPQLRRLTLENFSFGKIHAILFPKDSPLISIIEILGGDCIVIDLFDPLTSPLLPYVKSLESLTITAKNMYDNQSMSHFRNLSLGFLEGLTELCVPYRSFMWANTTQSYPPRLTELVFLERLGDELARISRFYFLERLRKDREEQMNQCQIQRVRVLLLDAEEYSMATLYEESESELRVLKKRGYKHCYTYTKSESRSSRF</sequence>
<dbReference type="AlphaFoldDB" id="A0A9Q5I586"/>
<reference evidence="1" key="1">
    <citation type="submission" date="2016-06" db="EMBL/GenBank/DDBJ databases">
        <title>Draft Genome sequence of the fungus Inonotus baumii.</title>
        <authorList>
            <person name="Zhu H."/>
            <person name="Lin W."/>
        </authorList>
    </citation>
    <scope>NUCLEOTIDE SEQUENCE</scope>
    <source>
        <strain evidence="1">821</strain>
    </source>
</reference>
<dbReference type="OrthoDB" id="265795at2759"/>